<name>A0A5C5YRU5_9BACT</name>
<evidence type="ECO:0000256" key="4">
    <source>
        <dbReference type="ARBA" id="ARBA00022448"/>
    </source>
</evidence>
<comment type="caution">
    <text evidence="11">The sequence shown here is derived from an EMBL/GenBank/DDBJ whole genome shotgun (WGS) entry which is preliminary data.</text>
</comment>
<keyword evidence="7 9" id="KW-1133">Transmembrane helix</keyword>
<keyword evidence="5 9" id="KW-1003">Cell membrane</keyword>
<dbReference type="PROSITE" id="PS50928">
    <property type="entry name" value="ABC_TM1"/>
    <property type="match status" value="1"/>
</dbReference>
<evidence type="ECO:0000256" key="5">
    <source>
        <dbReference type="ARBA" id="ARBA00022475"/>
    </source>
</evidence>
<dbReference type="SUPFAM" id="SSF161098">
    <property type="entry name" value="MetI-like"/>
    <property type="match status" value="1"/>
</dbReference>
<protein>
    <recommendedName>
        <fullName evidence="3 9">Phosphate transport system permease protein PstA</fullName>
    </recommendedName>
</protein>
<keyword evidence="6 9" id="KW-0812">Transmembrane</keyword>
<dbReference type="InterPro" id="IPR005672">
    <property type="entry name" value="Phosphate_PstA"/>
</dbReference>
<evidence type="ECO:0000256" key="7">
    <source>
        <dbReference type="ARBA" id="ARBA00022989"/>
    </source>
</evidence>
<evidence type="ECO:0000256" key="3">
    <source>
        <dbReference type="ARBA" id="ARBA00016864"/>
    </source>
</evidence>
<feature type="domain" description="ABC transmembrane type-1" evidence="10">
    <location>
        <begin position="109"/>
        <end position="328"/>
    </location>
</feature>
<feature type="transmembrane region" description="Helical" evidence="9">
    <location>
        <begin position="146"/>
        <end position="171"/>
    </location>
</feature>
<dbReference type="Proteomes" id="UP000318478">
    <property type="component" value="Unassembled WGS sequence"/>
</dbReference>
<feature type="transmembrane region" description="Helical" evidence="9">
    <location>
        <begin position="183"/>
        <end position="211"/>
    </location>
</feature>
<dbReference type="InterPro" id="IPR035906">
    <property type="entry name" value="MetI-like_sf"/>
</dbReference>
<dbReference type="InterPro" id="IPR000515">
    <property type="entry name" value="MetI-like"/>
</dbReference>
<dbReference type="GO" id="GO:0005315">
    <property type="term" value="F:phosphate transmembrane transporter activity"/>
    <property type="evidence" value="ECO:0007669"/>
    <property type="project" value="InterPro"/>
</dbReference>
<accession>A0A5C5YRU5</accession>
<evidence type="ECO:0000313" key="12">
    <source>
        <dbReference type="Proteomes" id="UP000318478"/>
    </source>
</evidence>
<dbReference type="NCBIfam" id="TIGR00974">
    <property type="entry name" value="3a0107s02c"/>
    <property type="match status" value="1"/>
</dbReference>
<sequence length="341" mass="36340">MTSPLASPEDDALLRRRQWTSRVFGLLCGGATLLCLAILFGLLATVAVNAYDAFLPAETRAALEGKSTLEGLGTRVGALFSAEYWQRGWRFLAEGPSRRPADAGVNPAIFGSLWLIGLTALLSVPAGVGAAVYLEEYAAATRWKRLVQLNIANLAGVPSIVYGILGLGVFVRAVSLQAPGGEFLVGLSLGRVILSGALTLSLVVLPIVILASQEALRAVPKSIRQASYALGATKWQTTWRQVLPAALPGMMTGVILAISRALGEAAPLVAVGAVGFISYTPKSAYSEFTALPLQIYNWASRPQAEFHALASAAILVLLAVLIMMNAVAVWVRYYYGQRIRW</sequence>
<evidence type="ECO:0000256" key="8">
    <source>
        <dbReference type="ARBA" id="ARBA00023136"/>
    </source>
</evidence>
<keyword evidence="4" id="KW-0813">Transport</keyword>
<organism evidence="11 12">
    <name type="scientific">Posidoniimonas polymericola</name>
    <dbReference type="NCBI Taxonomy" id="2528002"/>
    <lineage>
        <taxon>Bacteria</taxon>
        <taxon>Pseudomonadati</taxon>
        <taxon>Planctomycetota</taxon>
        <taxon>Planctomycetia</taxon>
        <taxon>Pirellulales</taxon>
        <taxon>Lacipirellulaceae</taxon>
        <taxon>Posidoniimonas</taxon>
    </lineage>
</organism>
<dbReference type="EMBL" id="SJPO01000003">
    <property type="protein sequence ID" value="TWT77619.1"/>
    <property type="molecule type" value="Genomic_DNA"/>
</dbReference>
<dbReference type="GO" id="GO:0005886">
    <property type="term" value="C:plasma membrane"/>
    <property type="evidence" value="ECO:0007669"/>
    <property type="project" value="UniProtKB-SubCell"/>
</dbReference>
<comment type="caution">
    <text evidence="9">Lacks conserved residue(s) required for the propagation of feature annotation.</text>
</comment>
<evidence type="ECO:0000259" key="10">
    <source>
        <dbReference type="PROSITE" id="PS50928"/>
    </source>
</evidence>
<dbReference type="GO" id="GO:0035435">
    <property type="term" value="P:phosphate ion transmembrane transport"/>
    <property type="evidence" value="ECO:0007669"/>
    <property type="project" value="InterPro"/>
</dbReference>
<dbReference type="OrthoDB" id="9807065at2"/>
<feature type="transmembrane region" description="Helical" evidence="9">
    <location>
        <begin position="23"/>
        <end position="48"/>
    </location>
</feature>
<dbReference type="PANTHER" id="PTHR43470:SF5">
    <property type="entry name" value="PHOSPHATE TRANSPORT SYSTEM PERMEASE PROTEIN PSTA"/>
    <property type="match status" value="1"/>
</dbReference>
<comment type="similarity">
    <text evidence="2 9">Belongs to the binding-protein-dependent transport system permease family. CysTW subfamily.</text>
</comment>
<keyword evidence="12" id="KW-1185">Reference proteome</keyword>
<dbReference type="PANTHER" id="PTHR43470">
    <property type="entry name" value="PHOSPHATE TRANSPORT SYSTEM PERMEASE PROTEIN PSTA-RELATED"/>
    <property type="match status" value="1"/>
</dbReference>
<evidence type="ECO:0000313" key="11">
    <source>
        <dbReference type="EMBL" id="TWT77619.1"/>
    </source>
</evidence>
<gene>
    <name evidence="11" type="primary">pstA</name>
    <name evidence="11" type="ORF">Pla123a_14150</name>
</gene>
<dbReference type="Pfam" id="PF00528">
    <property type="entry name" value="BPD_transp_1"/>
    <property type="match status" value="1"/>
</dbReference>
<dbReference type="CDD" id="cd06261">
    <property type="entry name" value="TM_PBP2"/>
    <property type="match status" value="1"/>
</dbReference>
<feature type="transmembrane region" description="Helical" evidence="9">
    <location>
        <begin position="306"/>
        <end position="331"/>
    </location>
</feature>
<dbReference type="RefSeq" id="WP_146585292.1">
    <property type="nucleotide sequence ID" value="NZ_SJPO01000003.1"/>
</dbReference>
<dbReference type="AlphaFoldDB" id="A0A5C5YRU5"/>
<evidence type="ECO:0000256" key="6">
    <source>
        <dbReference type="ARBA" id="ARBA00022692"/>
    </source>
</evidence>
<dbReference type="Gene3D" id="1.10.3720.10">
    <property type="entry name" value="MetI-like"/>
    <property type="match status" value="1"/>
</dbReference>
<evidence type="ECO:0000256" key="9">
    <source>
        <dbReference type="RuleBase" id="RU363043"/>
    </source>
</evidence>
<comment type="subcellular location">
    <subcellularLocation>
        <location evidence="1 9">Cell membrane</location>
        <topology evidence="1 9">Multi-pass membrane protein</topology>
    </subcellularLocation>
</comment>
<evidence type="ECO:0000256" key="2">
    <source>
        <dbReference type="ARBA" id="ARBA00007069"/>
    </source>
</evidence>
<evidence type="ECO:0000256" key="1">
    <source>
        <dbReference type="ARBA" id="ARBA00004651"/>
    </source>
</evidence>
<feature type="transmembrane region" description="Helical" evidence="9">
    <location>
        <begin position="108"/>
        <end position="134"/>
    </location>
</feature>
<proteinExistence type="inferred from homology"/>
<reference evidence="11 12" key="1">
    <citation type="submission" date="2019-02" db="EMBL/GenBank/DDBJ databases">
        <title>Deep-cultivation of Planctomycetes and their phenomic and genomic characterization uncovers novel biology.</title>
        <authorList>
            <person name="Wiegand S."/>
            <person name="Jogler M."/>
            <person name="Boedeker C."/>
            <person name="Pinto D."/>
            <person name="Vollmers J."/>
            <person name="Rivas-Marin E."/>
            <person name="Kohn T."/>
            <person name="Peeters S.H."/>
            <person name="Heuer A."/>
            <person name="Rast P."/>
            <person name="Oberbeckmann S."/>
            <person name="Bunk B."/>
            <person name="Jeske O."/>
            <person name="Meyerdierks A."/>
            <person name="Storesund J.E."/>
            <person name="Kallscheuer N."/>
            <person name="Luecker S."/>
            <person name="Lage O.M."/>
            <person name="Pohl T."/>
            <person name="Merkel B.J."/>
            <person name="Hornburger P."/>
            <person name="Mueller R.-W."/>
            <person name="Bruemmer F."/>
            <person name="Labrenz M."/>
            <person name="Spormann A.M."/>
            <person name="Op Den Camp H."/>
            <person name="Overmann J."/>
            <person name="Amann R."/>
            <person name="Jetten M.S.M."/>
            <person name="Mascher T."/>
            <person name="Medema M.H."/>
            <person name="Devos D.P."/>
            <person name="Kaster A.-K."/>
            <person name="Ovreas L."/>
            <person name="Rohde M."/>
            <person name="Galperin M.Y."/>
            <person name="Jogler C."/>
        </authorList>
    </citation>
    <scope>NUCLEOTIDE SEQUENCE [LARGE SCALE GENOMIC DNA]</scope>
    <source>
        <strain evidence="11 12">Pla123a</strain>
    </source>
</reference>
<keyword evidence="8 9" id="KW-0472">Membrane</keyword>